<sequence>MTITTFKILKEYKAQYENPIVLELGEKVHLGEEEKQEKWKGWIWAETNANKGWIPIQILEISDDRKTGVVLEPYTAKELTVKEGDIIEKIKPLNGWTWSRNINTANEGWIPDEVIE</sequence>
<dbReference type="InterPro" id="IPR036028">
    <property type="entry name" value="SH3-like_dom_sf"/>
</dbReference>
<gene>
    <name evidence="3" type="ORF">D7V20_14445</name>
</gene>
<organism evidence="3 4">
    <name type="scientific">Acinetobacter rongchengensis</name>
    <dbReference type="NCBI Taxonomy" id="2419601"/>
    <lineage>
        <taxon>Bacteria</taxon>
        <taxon>Pseudomonadati</taxon>
        <taxon>Pseudomonadota</taxon>
        <taxon>Gammaproteobacteria</taxon>
        <taxon>Moraxellales</taxon>
        <taxon>Moraxellaceae</taxon>
        <taxon>Acinetobacter</taxon>
    </lineage>
</organism>
<proteinExistence type="predicted"/>
<feature type="domain" description="SH3" evidence="2">
    <location>
        <begin position="63"/>
        <end position="116"/>
    </location>
</feature>
<dbReference type="OrthoDB" id="1030757at2"/>
<dbReference type="PROSITE" id="PS50002">
    <property type="entry name" value="SH3"/>
    <property type="match status" value="1"/>
</dbReference>
<evidence type="ECO:0000313" key="3">
    <source>
        <dbReference type="EMBL" id="RKG36601.1"/>
    </source>
</evidence>
<evidence type="ECO:0000259" key="2">
    <source>
        <dbReference type="PROSITE" id="PS50002"/>
    </source>
</evidence>
<dbReference type="SUPFAM" id="SSF50044">
    <property type="entry name" value="SH3-domain"/>
    <property type="match status" value="2"/>
</dbReference>
<dbReference type="SMART" id="SM00326">
    <property type="entry name" value="SH3"/>
    <property type="match status" value="2"/>
</dbReference>
<dbReference type="InterPro" id="IPR014593">
    <property type="entry name" value="UCP034961_SH3_2"/>
</dbReference>
<dbReference type="PIRSF" id="PIRSF034961">
    <property type="entry name" value="UCP034961_SH3_2"/>
    <property type="match status" value="1"/>
</dbReference>
<protein>
    <recommendedName>
        <fullName evidence="2">SH3 domain-containing protein</fullName>
    </recommendedName>
</protein>
<dbReference type="AlphaFoldDB" id="A0A3A8F617"/>
<keyword evidence="1" id="KW-0728">SH3 domain</keyword>
<dbReference type="Pfam" id="PF07653">
    <property type="entry name" value="SH3_2"/>
    <property type="match status" value="1"/>
</dbReference>
<keyword evidence="4" id="KW-1185">Reference proteome</keyword>
<accession>A0A3A8F617</accession>
<evidence type="ECO:0000256" key="1">
    <source>
        <dbReference type="ARBA" id="ARBA00022443"/>
    </source>
</evidence>
<dbReference type="EMBL" id="RAXT01000040">
    <property type="protein sequence ID" value="RKG36601.1"/>
    <property type="molecule type" value="Genomic_DNA"/>
</dbReference>
<dbReference type="Proteomes" id="UP000280405">
    <property type="component" value="Unassembled WGS sequence"/>
</dbReference>
<dbReference type="Gene3D" id="2.30.30.40">
    <property type="entry name" value="SH3 Domains"/>
    <property type="match status" value="2"/>
</dbReference>
<comment type="caution">
    <text evidence="3">The sequence shown here is derived from an EMBL/GenBank/DDBJ whole genome shotgun (WGS) entry which is preliminary data.</text>
</comment>
<dbReference type="RefSeq" id="WP_120384885.1">
    <property type="nucleotide sequence ID" value="NZ_RAXT01000040.1"/>
</dbReference>
<dbReference type="InterPro" id="IPR001452">
    <property type="entry name" value="SH3_domain"/>
</dbReference>
<reference evidence="3 4" key="1">
    <citation type="submission" date="2018-09" db="EMBL/GenBank/DDBJ databases">
        <title>The draft genome of Acinetobacter spp. strains.</title>
        <authorList>
            <person name="Qin J."/>
            <person name="Feng Y."/>
            <person name="Zong Z."/>
        </authorList>
    </citation>
    <scope>NUCLEOTIDE SEQUENCE [LARGE SCALE GENOMIC DNA]</scope>
    <source>
        <strain evidence="3 4">WCHAc060115</strain>
    </source>
</reference>
<evidence type="ECO:0000313" key="4">
    <source>
        <dbReference type="Proteomes" id="UP000280405"/>
    </source>
</evidence>
<name>A0A3A8F617_9GAMM</name>